<evidence type="ECO:0000259" key="4">
    <source>
        <dbReference type="PROSITE" id="PS50076"/>
    </source>
</evidence>
<dbReference type="InterPro" id="IPR036869">
    <property type="entry name" value="J_dom_sf"/>
</dbReference>
<dbReference type="PANTHER" id="PTHR44360">
    <property type="entry name" value="DNAJ HOMOLOG SUBFAMILY B MEMBER 9"/>
    <property type="match status" value="1"/>
</dbReference>
<keyword evidence="6" id="KW-1185">Reference proteome</keyword>
<dbReference type="SUPFAM" id="SSF46565">
    <property type="entry name" value="Chaperone J-domain"/>
    <property type="match status" value="1"/>
</dbReference>
<feature type="transmembrane region" description="Helical" evidence="3">
    <location>
        <begin position="165"/>
        <end position="191"/>
    </location>
</feature>
<dbReference type="CDD" id="cd06257">
    <property type="entry name" value="DnaJ"/>
    <property type="match status" value="1"/>
</dbReference>
<dbReference type="PROSITE" id="PS50076">
    <property type="entry name" value="DNAJ_2"/>
    <property type="match status" value="1"/>
</dbReference>
<keyword evidence="1" id="KW-0143">Chaperone</keyword>
<dbReference type="HOGENOM" id="CLU_615935_0_0_1"/>
<keyword evidence="3" id="KW-0472">Membrane</keyword>
<dbReference type="RefSeq" id="XP_001417914.1">
    <property type="nucleotide sequence ID" value="XM_001417877.1"/>
</dbReference>
<evidence type="ECO:0000256" key="1">
    <source>
        <dbReference type="ARBA" id="ARBA00023186"/>
    </source>
</evidence>
<feature type="transmembrane region" description="Helical" evidence="3">
    <location>
        <begin position="93"/>
        <end position="109"/>
    </location>
</feature>
<dbReference type="STRING" id="436017.A4RX08"/>
<feature type="domain" description="J" evidence="4">
    <location>
        <begin position="231"/>
        <end position="298"/>
    </location>
</feature>
<dbReference type="Gene3D" id="1.10.287.110">
    <property type="entry name" value="DnaJ domain"/>
    <property type="match status" value="1"/>
</dbReference>
<dbReference type="EMBL" id="CP000585">
    <property type="protein sequence ID" value="ABO96207.1"/>
    <property type="molecule type" value="Genomic_DNA"/>
</dbReference>
<keyword evidence="3" id="KW-1133">Transmembrane helix</keyword>
<dbReference type="InterPro" id="IPR051948">
    <property type="entry name" value="Hsp70_co-chaperone_J-domain"/>
</dbReference>
<dbReference type="GO" id="GO:0051787">
    <property type="term" value="F:misfolded protein binding"/>
    <property type="evidence" value="ECO:0007669"/>
    <property type="project" value="TreeGrafter"/>
</dbReference>
<organism evidence="5 6">
    <name type="scientific">Ostreococcus lucimarinus (strain CCE9901)</name>
    <dbReference type="NCBI Taxonomy" id="436017"/>
    <lineage>
        <taxon>Eukaryota</taxon>
        <taxon>Viridiplantae</taxon>
        <taxon>Chlorophyta</taxon>
        <taxon>Mamiellophyceae</taxon>
        <taxon>Mamiellales</taxon>
        <taxon>Bathycoccaceae</taxon>
        <taxon>Ostreococcus</taxon>
    </lineage>
</organism>
<dbReference type="PRINTS" id="PR00625">
    <property type="entry name" value="JDOMAIN"/>
</dbReference>
<dbReference type="Pfam" id="PF00226">
    <property type="entry name" value="DnaJ"/>
    <property type="match status" value="1"/>
</dbReference>
<dbReference type="InterPro" id="IPR001623">
    <property type="entry name" value="DnaJ_domain"/>
</dbReference>
<dbReference type="GO" id="GO:0051087">
    <property type="term" value="F:protein-folding chaperone binding"/>
    <property type="evidence" value="ECO:0007669"/>
    <property type="project" value="TreeGrafter"/>
</dbReference>
<gene>
    <name evidence="5" type="ORF">OSTLU_15297</name>
</gene>
<dbReference type="Gramene" id="ABO96207">
    <property type="protein sequence ID" value="ABO96207"/>
    <property type="gene ID" value="OSTLU_15297"/>
</dbReference>
<dbReference type="SMART" id="SM00271">
    <property type="entry name" value="DnaJ"/>
    <property type="match status" value="1"/>
</dbReference>
<keyword evidence="3" id="KW-0812">Transmembrane</keyword>
<evidence type="ECO:0000313" key="6">
    <source>
        <dbReference type="Proteomes" id="UP000001568"/>
    </source>
</evidence>
<dbReference type="Proteomes" id="UP000001568">
    <property type="component" value="Chromosome 5"/>
</dbReference>
<feature type="region of interest" description="Disordered" evidence="2">
    <location>
        <begin position="398"/>
        <end position="445"/>
    </location>
</feature>
<reference evidence="5 6" key="1">
    <citation type="journal article" date="2007" name="Proc. Natl. Acad. Sci. U.S.A.">
        <title>The tiny eukaryote Ostreococcus provides genomic insights into the paradox of plankton speciation.</title>
        <authorList>
            <person name="Palenik B."/>
            <person name="Grimwood J."/>
            <person name="Aerts A."/>
            <person name="Rouze P."/>
            <person name="Salamov A."/>
            <person name="Putnam N."/>
            <person name="Dupont C."/>
            <person name="Jorgensen R."/>
            <person name="Derelle E."/>
            <person name="Rombauts S."/>
            <person name="Zhou K."/>
            <person name="Otillar R."/>
            <person name="Merchant S.S."/>
            <person name="Podell S."/>
            <person name="Gaasterland T."/>
            <person name="Napoli C."/>
            <person name="Gendler K."/>
            <person name="Manuell A."/>
            <person name="Tai V."/>
            <person name="Vallon O."/>
            <person name="Piganeau G."/>
            <person name="Jancek S."/>
            <person name="Heijde M."/>
            <person name="Jabbari K."/>
            <person name="Bowler C."/>
            <person name="Lohr M."/>
            <person name="Robbens S."/>
            <person name="Werner G."/>
            <person name="Dubchak I."/>
            <person name="Pazour G.J."/>
            <person name="Ren Q."/>
            <person name="Paulsen I."/>
            <person name="Delwiche C."/>
            <person name="Schmutz J."/>
            <person name="Rokhsar D."/>
            <person name="Van de Peer Y."/>
            <person name="Moreau H."/>
            <person name="Grigoriev I.V."/>
        </authorList>
    </citation>
    <scope>NUCLEOTIDE SEQUENCE [LARGE SCALE GENOMIC DNA]</scope>
    <source>
        <strain evidence="5 6">CCE9901</strain>
    </source>
</reference>
<dbReference type="GO" id="GO:0005783">
    <property type="term" value="C:endoplasmic reticulum"/>
    <property type="evidence" value="ECO:0007669"/>
    <property type="project" value="TreeGrafter"/>
</dbReference>
<sequence length="445" mass="50160">MGVPWFRIAMMIAMMSSDDVEGVCASIAHVILSWSLREFFGICQQMIMIPKLVRAGKVHPESWRRARVPYVSIAFYGAVSAGVQWGLHAAGRARLGYFLIITAGVLPVFKCATYPYLWPIVPFLGFILHTVWRLEGVRELFVGLTLYQGVSTAQEVRGWYFGPNAFWSLAIWLVAFAAVMPILLIFGAAYFHSNWFERVIRRRKKPEYQKLWWYFEQYASLLGYETEEGEDPFRVLGVSRTSTSTQIRKRFRDLSMKYHPDKTGNDQKKKEMFIKVQRAMETITKGTYEDTRPSDEHVVRERAFATIARCGSLWGLIAIWLALSITAAIGYLIRRRLAKDDPEAAEAENQPRMHTGPSFVGADIFGMGDRRRARRPHVDNTNAGGARVVGNMRVATPSGQAPRIISTGPRETDAWNTGIAGADGGRLTSRRRATVVSPDASDAPR</sequence>
<dbReference type="OrthoDB" id="10250354at2759"/>
<dbReference type="AlphaFoldDB" id="A4RX08"/>
<evidence type="ECO:0000313" key="5">
    <source>
        <dbReference type="EMBL" id="ABO96207.1"/>
    </source>
</evidence>
<dbReference type="PANTHER" id="PTHR44360:SF1">
    <property type="entry name" value="DNAJ HOMOLOG SUBFAMILY B MEMBER 9"/>
    <property type="match status" value="1"/>
</dbReference>
<dbReference type="KEGG" id="olu:OSTLU_15297"/>
<accession>A4RX08</accession>
<name>A4RX08_OSTLU</name>
<protein>
    <recommendedName>
        <fullName evidence="4">J domain-containing protein</fullName>
    </recommendedName>
</protein>
<evidence type="ECO:0000256" key="2">
    <source>
        <dbReference type="SAM" id="MobiDB-lite"/>
    </source>
</evidence>
<dbReference type="GeneID" id="5002079"/>
<dbReference type="GO" id="GO:0036503">
    <property type="term" value="P:ERAD pathway"/>
    <property type="evidence" value="ECO:0007669"/>
    <property type="project" value="TreeGrafter"/>
</dbReference>
<evidence type="ECO:0000256" key="3">
    <source>
        <dbReference type="SAM" id="Phobius"/>
    </source>
</evidence>
<proteinExistence type="predicted"/>
<feature type="transmembrane region" description="Helical" evidence="3">
    <location>
        <begin position="312"/>
        <end position="333"/>
    </location>
</feature>